<name>A0A6M5YUK8_9BACT</name>
<dbReference type="AlphaFoldDB" id="A0A6M5YUK8"/>
<dbReference type="Gene3D" id="2.120.10.30">
    <property type="entry name" value="TolB, C-terminal domain"/>
    <property type="match status" value="1"/>
</dbReference>
<protein>
    <submittedName>
        <fullName evidence="4">WD-40 repeat protein</fullName>
    </submittedName>
</protein>
<gene>
    <name evidence="4" type="ORF">FTUN_4543</name>
</gene>
<dbReference type="InterPro" id="IPR011047">
    <property type="entry name" value="Quinoprotein_ADH-like_sf"/>
</dbReference>
<dbReference type="Proteomes" id="UP000503447">
    <property type="component" value="Chromosome"/>
</dbReference>
<dbReference type="EMBL" id="CP053452">
    <property type="protein sequence ID" value="QJW96983.1"/>
    <property type="molecule type" value="Genomic_DNA"/>
</dbReference>
<keyword evidence="1 3" id="KW-0853">WD repeat</keyword>
<dbReference type="PANTHER" id="PTHR19879:SF9">
    <property type="entry name" value="TRANSCRIPTION INITIATION FACTOR TFIID SUBUNIT 5"/>
    <property type="match status" value="1"/>
</dbReference>
<proteinExistence type="predicted"/>
<dbReference type="PROSITE" id="PS00678">
    <property type="entry name" value="WD_REPEATS_1"/>
    <property type="match status" value="1"/>
</dbReference>
<evidence type="ECO:0000256" key="3">
    <source>
        <dbReference type="PROSITE-ProRule" id="PRU00221"/>
    </source>
</evidence>
<dbReference type="Gene3D" id="2.130.10.10">
    <property type="entry name" value="YVTN repeat-like/Quinoprotein amine dehydrogenase"/>
    <property type="match status" value="1"/>
</dbReference>
<evidence type="ECO:0000256" key="1">
    <source>
        <dbReference type="ARBA" id="ARBA00022574"/>
    </source>
</evidence>
<dbReference type="InterPro" id="IPR015943">
    <property type="entry name" value="WD40/YVTN_repeat-like_dom_sf"/>
</dbReference>
<accession>A0A6M5YUK8</accession>
<feature type="repeat" description="WD" evidence="3">
    <location>
        <begin position="241"/>
        <end position="282"/>
    </location>
</feature>
<evidence type="ECO:0000313" key="4">
    <source>
        <dbReference type="EMBL" id="QJW96983.1"/>
    </source>
</evidence>
<evidence type="ECO:0000256" key="2">
    <source>
        <dbReference type="ARBA" id="ARBA00022737"/>
    </source>
</evidence>
<dbReference type="Pfam" id="PF00400">
    <property type="entry name" value="WD40"/>
    <property type="match status" value="1"/>
</dbReference>
<dbReference type="InterPro" id="IPR001680">
    <property type="entry name" value="WD40_rpt"/>
</dbReference>
<dbReference type="PROSITE" id="PS50082">
    <property type="entry name" value="WD_REPEATS_2"/>
    <property type="match status" value="2"/>
</dbReference>
<dbReference type="SMART" id="SM00320">
    <property type="entry name" value="WD40"/>
    <property type="match status" value="2"/>
</dbReference>
<keyword evidence="2" id="KW-0677">Repeat</keyword>
<dbReference type="InterPro" id="IPR011042">
    <property type="entry name" value="6-blade_b-propeller_TolB-like"/>
</dbReference>
<dbReference type="PROSITE" id="PS50294">
    <property type="entry name" value="WD_REPEATS_REGION"/>
    <property type="match status" value="1"/>
</dbReference>
<keyword evidence="5" id="KW-1185">Reference proteome</keyword>
<organism evidence="4 5">
    <name type="scientific">Frigoriglobus tundricola</name>
    <dbReference type="NCBI Taxonomy" id="2774151"/>
    <lineage>
        <taxon>Bacteria</taxon>
        <taxon>Pseudomonadati</taxon>
        <taxon>Planctomycetota</taxon>
        <taxon>Planctomycetia</taxon>
        <taxon>Gemmatales</taxon>
        <taxon>Gemmataceae</taxon>
        <taxon>Frigoriglobus</taxon>
    </lineage>
</organism>
<feature type="repeat" description="WD" evidence="3">
    <location>
        <begin position="283"/>
        <end position="318"/>
    </location>
</feature>
<dbReference type="InterPro" id="IPR019775">
    <property type="entry name" value="WD40_repeat_CS"/>
</dbReference>
<dbReference type="PANTHER" id="PTHR19879">
    <property type="entry name" value="TRANSCRIPTION INITIATION FACTOR TFIID"/>
    <property type="match status" value="1"/>
</dbReference>
<evidence type="ECO:0000313" key="5">
    <source>
        <dbReference type="Proteomes" id="UP000503447"/>
    </source>
</evidence>
<dbReference type="SUPFAM" id="SSF50998">
    <property type="entry name" value="Quinoprotein alcohol dehydrogenase-like"/>
    <property type="match status" value="1"/>
</dbReference>
<reference evidence="5" key="1">
    <citation type="submission" date="2020-05" db="EMBL/GenBank/DDBJ databases">
        <title>Frigoriglobus tundricola gen. nov., sp. nov., a psychrotolerant cellulolytic planctomycete of the family Gemmataceae with two divergent copies of 16S rRNA gene.</title>
        <authorList>
            <person name="Kulichevskaya I.S."/>
            <person name="Ivanova A.A."/>
            <person name="Naumoff D.G."/>
            <person name="Beletsky A.V."/>
            <person name="Rijpstra W.I.C."/>
            <person name="Sinninghe Damste J.S."/>
            <person name="Mardanov A.V."/>
            <person name="Ravin N.V."/>
            <person name="Dedysh S.N."/>
        </authorList>
    </citation>
    <scope>NUCLEOTIDE SEQUENCE [LARGE SCALE GENOMIC DNA]</scope>
    <source>
        <strain evidence="5">PL17</strain>
    </source>
</reference>
<dbReference type="KEGG" id="ftj:FTUN_4543"/>
<sequence>MLILTGSGKKPAMLSFSPDGRYLAAGNDRRHRPVYHLWNPSAGPEPVRSWAGRFGLPFLVFTPGGVTVGGLFDPFFRYDIRTGERTAVSFPTAFWPHHFSPDGRFAICSGGDAGAGVYRLHCARADGRGWTEAWQTAIAYNPDHVFDGYGFPGYDDFGFSVDGGRLLCIYRCVDRVRGTRPIAVDVFALDTGERVGEWVGELPRLAVLWTVDPMGVAVFVTRRAFYAVDTANPRSKPVKRLNTSAKDFTDFVFSRDGRWLATTSNDTAATIWDTTTWKPRRRFQWNIGRLQTVAFAPDGLRCAAAGDAGRIVVWDLDD</sequence>